<evidence type="ECO:0000313" key="2">
    <source>
        <dbReference type="EMBL" id="PJF20147.1"/>
    </source>
</evidence>
<protein>
    <submittedName>
        <fullName evidence="2">Uncharacterized protein</fullName>
    </submittedName>
</protein>
<proteinExistence type="predicted"/>
<evidence type="ECO:0000256" key="1">
    <source>
        <dbReference type="SAM" id="MobiDB-lite"/>
    </source>
</evidence>
<dbReference type="EMBL" id="MTSL01000003">
    <property type="protein sequence ID" value="PJF20147.1"/>
    <property type="molecule type" value="Genomic_DNA"/>
</dbReference>
<comment type="caution">
    <text evidence="2">The sequence shown here is derived from an EMBL/GenBank/DDBJ whole genome shotgun (WGS) entry which is preliminary data.</text>
</comment>
<reference evidence="2 3" key="1">
    <citation type="submission" date="2016-10" db="EMBL/GenBank/DDBJ databases">
        <title>The genome of Paramicrosporidium saccamoebae is the missing link in understanding Cryptomycota and Microsporidia evolution.</title>
        <authorList>
            <person name="Quandt C.A."/>
            <person name="Beaudet D."/>
            <person name="Corsaro D."/>
            <person name="Michel R."/>
            <person name="Corradi N."/>
            <person name="James T."/>
        </authorList>
    </citation>
    <scope>NUCLEOTIDE SEQUENCE [LARGE SCALE GENOMIC DNA]</scope>
    <source>
        <strain evidence="2 3">KSL3</strain>
    </source>
</reference>
<name>A0A2H9TQY6_9FUNG</name>
<dbReference type="AlphaFoldDB" id="A0A2H9TQY6"/>
<organism evidence="2 3">
    <name type="scientific">Paramicrosporidium saccamoebae</name>
    <dbReference type="NCBI Taxonomy" id="1246581"/>
    <lineage>
        <taxon>Eukaryota</taxon>
        <taxon>Fungi</taxon>
        <taxon>Fungi incertae sedis</taxon>
        <taxon>Cryptomycota</taxon>
        <taxon>Cryptomycota incertae sedis</taxon>
        <taxon>Paramicrosporidium</taxon>
    </lineage>
</organism>
<accession>A0A2H9TQY6</accession>
<feature type="region of interest" description="Disordered" evidence="1">
    <location>
        <begin position="96"/>
        <end position="131"/>
    </location>
</feature>
<keyword evidence="3" id="KW-1185">Reference proteome</keyword>
<sequence>MPDGAKGRIYARAMASGDKEAFRLLEEMSPNCYRHLARALSQSITAATEASIHSQPSSSSTVLQNPRLSNLNTVSQNPRPSNLGTVLQKPRLSDLCTVPQNPQFSNSRTAPPALSTLKETGPPDAGAPSTVDSEVVKAPLTWFNAGSPSVPPQTSGEATEPLAEYTICGKRVRVAKSFVQASFKNFGLYIDSNRIYVMDGLANTTKTTEMPRATKLSQINDYVSKDLGTSSNSGLPTIDGLIVYIADNRCVIRVFGNPPVSAVILRPVGSIYKPVFSSNTTRIVDEEIITGDVIVVGESFLISNAITRRLSFNVGQDIRVIAKSIYHGKALSNSLVIACKVELPKEDNV</sequence>
<feature type="compositionally biased region" description="Polar residues" evidence="1">
    <location>
        <begin position="98"/>
        <end position="109"/>
    </location>
</feature>
<gene>
    <name evidence="2" type="ORF">PSACC_00012</name>
</gene>
<evidence type="ECO:0000313" key="3">
    <source>
        <dbReference type="Proteomes" id="UP000240830"/>
    </source>
</evidence>
<dbReference type="Proteomes" id="UP000240830">
    <property type="component" value="Unassembled WGS sequence"/>
</dbReference>